<dbReference type="InterPro" id="IPR027383">
    <property type="entry name" value="Znf_put"/>
</dbReference>
<organism evidence="9 10">
    <name type="scientific">Nocardioides eburneus</name>
    <dbReference type="NCBI Taxonomy" id="3231482"/>
    <lineage>
        <taxon>Bacteria</taxon>
        <taxon>Bacillati</taxon>
        <taxon>Actinomycetota</taxon>
        <taxon>Actinomycetes</taxon>
        <taxon>Propionibacteriales</taxon>
        <taxon>Nocardioidaceae</taxon>
        <taxon>Nocardioides</taxon>
    </lineage>
</organism>
<proteinExistence type="predicted"/>
<protein>
    <submittedName>
        <fullName evidence="9">Zf-HC2 domain-containing protein</fullName>
    </submittedName>
</protein>
<evidence type="ECO:0000256" key="7">
    <source>
        <dbReference type="SAM" id="Phobius"/>
    </source>
</evidence>
<dbReference type="Proteomes" id="UP001556631">
    <property type="component" value="Unassembled WGS sequence"/>
</dbReference>
<keyword evidence="4" id="KW-0805">Transcription regulation</keyword>
<evidence type="ECO:0000256" key="4">
    <source>
        <dbReference type="ARBA" id="ARBA00023015"/>
    </source>
</evidence>
<evidence type="ECO:0000313" key="10">
    <source>
        <dbReference type="Proteomes" id="UP001556631"/>
    </source>
</evidence>
<dbReference type="EMBL" id="JBFPJR010000005">
    <property type="protein sequence ID" value="MEX0426834.1"/>
    <property type="molecule type" value="Genomic_DNA"/>
</dbReference>
<dbReference type="InterPro" id="IPR051474">
    <property type="entry name" value="Anti-sigma-K/W_factor"/>
</dbReference>
<keyword evidence="3 7" id="KW-1133">Transmembrane helix</keyword>
<dbReference type="Pfam" id="PF13490">
    <property type="entry name" value="zf-HC2"/>
    <property type="match status" value="1"/>
</dbReference>
<dbReference type="PANTHER" id="PTHR37461:SF1">
    <property type="entry name" value="ANTI-SIGMA-K FACTOR RSKA"/>
    <property type="match status" value="1"/>
</dbReference>
<dbReference type="InterPro" id="IPR041916">
    <property type="entry name" value="Anti_sigma_zinc_sf"/>
</dbReference>
<name>A0ABV3SV69_9ACTN</name>
<evidence type="ECO:0000256" key="6">
    <source>
        <dbReference type="ARBA" id="ARBA00023163"/>
    </source>
</evidence>
<feature type="transmembrane region" description="Helical" evidence="7">
    <location>
        <begin position="107"/>
        <end position="127"/>
    </location>
</feature>
<sequence>MTDHETEHEAYADWDGAYVVGALSPAERAEFERHLARCPRCQAEVGDLAPLPGLLARVDAEEAEALLATPEVTAGPPPPGLERRLLEAAAREQTARPAFWRRTSTRAGLGVAAAAAVAAAVVVPLSLAGPDEPNPTAVQVALRPAREIPLTADVALVPTSWGTKVDMTCWYAREPYDAVHTYALYVVDPDGRPSLVSRWHASPGQTARTSGSTDLAVADIRQVQLRDDAGAVLMTGRPGGRSG</sequence>
<comment type="caution">
    <text evidence="9">The sequence shown here is derived from an EMBL/GenBank/DDBJ whole genome shotgun (WGS) entry which is preliminary data.</text>
</comment>
<keyword evidence="5 7" id="KW-0472">Membrane</keyword>
<evidence type="ECO:0000256" key="2">
    <source>
        <dbReference type="ARBA" id="ARBA00022692"/>
    </source>
</evidence>
<keyword evidence="6" id="KW-0804">Transcription</keyword>
<keyword evidence="10" id="KW-1185">Reference proteome</keyword>
<evidence type="ECO:0000313" key="9">
    <source>
        <dbReference type="EMBL" id="MEX0426834.1"/>
    </source>
</evidence>
<feature type="domain" description="Putative zinc-finger" evidence="8">
    <location>
        <begin position="16"/>
        <end position="42"/>
    </location>
</feature>
<dbReference type="RefSeq" id="WP_367991635.1">
    <property type="nucleotide sequence ID" value="NZ_JBFPJR010000005.1"/>
</dbReference>
<dbReference type="PANTHER" id="PTHR37461">
    <property type="entry name" value="ANTI-SIGMA-K FACTOR RSKA"/>
    <property type="match status" value="1"/>
</dbReference>
<evidence type="ECO:0000259" key="8">
    <source>
        <dbReference type="Pfam" id="PF13490"/>
    </source>
</evidence>
<gene>
    <name evidence="9" type="ORF">AB3X52_04305</name>
</gene>
<evidence type="ECO:0000256" key="3">
    <source>
        <dbReference type="ARBA" id="ARBA00022989"/>
    </source>
</evidence>
<comment type="subcellular location">
    <subcellularLocation>
        <location evidence="1">Membrane</location>
        <topology evidence="1">Single-pass membrane protein</topology>
    </subcellularLocation>
</comment>
<evidence type="ECO:0000256" key="5">
    <source>
        <dbReference type="ARBA" id="ARBA00023136"/>
    </source>
</evidence>
<dbReference type="Gene3D" id="1.10.10.1320">
    <property type="entry name" value="Anti-sigma factor, zinc-finger domain"/>
    <property type="match status" value="1"/>
</dbReference>
<reference evidence="9 10" key="1">
    <citation type="submission" date="2024-07" db="EMBL/GenBank/DDBJ databases">
        <authorList>
            <person name="Lee S."/>
            <person name="Kang M."/>
        </authorList>
    </citation>
    <scope>NUCLEOTIDE SEQUENCE [LARGE SCALE GENOMIC DNA]</scope>
    <source>
        <strain evidence="9 10">DS6</strain>
    </source>
</reference>
<keyword evidence="2 7" id="KW-0812">Transmembrane</keyword>
<accession>A0ABV3SV69</accession>
<evidence type="ECO:0000256" key="1">
    <source>
        <dbReference type="ARBA" id="ARBA00004167"/>
    </source>
</evidence>